<feature type="non-terminal residue" evidence="2">
    <location>
        <position position="134"/>
    </location>
</feature>
<organism evidence="2 3">
    <name type="scientific">Lymnaea stagnalis</name>
    <name type="common">Great pond snail</name>
    <name type="synonym">Helix stagnalis</name>
    <dbReference type="NCBI Taxonomy" id="6523"/>
    <lineage>
        <taxon>Eukaryota</taxon>
        <taxon>Metazoa</taxon>
        <taxon>Spiralia</taxon>
        <taxon>Lophotrochozoa</taxon>
        <taxon>Mollusca</taxon>
        <taxon>Gastropoda</taxon>
        <taxon>Heterobranchia</taxon>
        <taxon>Euthyneura</taxon>
        <taxon>Panpulmonata</taxon>
        <taxon>Hygrophila</taxon>
        <taxon>Lymnaeoidea</taxon>
        <taxon>Lymnaeidae</taxon>
        <taxon>Lymnaea</taxon>
    </lineage>
</organism>
<evidence type="ECO:0000256" key="1">
    <source>
        <dbReference type="SAM" id="MobiDB-lite"/>
    </source>
</evidence>
<gene>
    <name evidence="2" type="ORF">GSLYS_00021487001</name>
</gene>
<feature type="compositionally biased region" description="Polar residues" evidence="1">
    <location>
        <begin position="69"/>
        <end position="84"/>
    </location>
</feature>
<dbReference type="AlphaFoldDB" id="A0AAV2INY1"/>
<proteinExistence type="predicted"/>
<feature type="compositionally biased region" description="Polar residues" evidence="1">
    <location>
        <begin position="38"/>
        <end position="62"/>
    </location>
</feature>
<keyword evidence="3" id="KW-1185">Reference proteome</keyword>
<reference evidence="2 3" key="1">
    <citation type="submission" date="2024-04" db="EMBL/GenBank/DDBJ databases">
        <authorList>
            <consortium name="Genoscope - CEA"/>
            <person name="William W."/>
        </authorList>
    </citation>
    <scope>NUCLEOTIDE SEQUENCE [LARGE SCALE GENOMIC DNA]</scope>
</reference>
<feature type="compositionally biased region" description="Basic and acidic residues" evidence="1">
    <location>
        <begin position="1"/>
        <end position="12"/>
    </location>
</feature>
<evidence type="ECO:0000313" key="2">
    <source>
        <dbReference type="EMBL" id="CAL1548170.1"/>
    </source>
</evidence>
<feature type="non-terminal residue" evidence="2">
    <location>
        <position position="1"/>
    </location>
</feature>
<dbReference type="Proteomes" id="UP001497497">
    <property type="component" value="Unassembled WGS sequence"/>
</dbReference>
<evidence type="ECO:0000313" key="3">
    <source>
        <dbReference type="Proteomes" id="UP001497497"/>
    </source>
</evidence>
<comment type="caution">
    <text evidence="2">The sequence shown here is derived from an EMBL/GenBank/DDBJ whole genome shotgun (WGS) entry which is preliminary data.</text>
</comment>
<name>A0AAV2INY1_LYMST</name>
<accession>A0AAV2INY1</accession>
<feature type="compositionally biased region" description="Low complexity" evidence="1">
    <location>
        <begin position="13"/>
        <end position="28"/>
    </location>
</feature>
<feature type="region of interest" description="Disordered" evidence="1">
    <location>
        <begin position="1"/>
        <end position="84"/>
    </location>
</feature>
<protein>
    <submittedName>
        <fullName evidence="2">Uncharacterized protein</fullName>
    </submittedName>
</protein>
<sequence length="134" mass="14727">SRNKSCKTDDKIISSSSDSSSSIHRSQSLEVISPRSPMDSSVSPIFQIKQNPLSHSDDNINFSKKKTGMQLSSKSSNTGEISKLENLQSRKSFHVITDKTSQKTMTVKPFSGKARVLVSTEFENWVSGANNLST</sequence>
<dbReference type="EMBL" id="CAXITT010001201">
    <property type="protein sequence ID" value="CAL1548170.1"/>
    <property type="molecule type" value="Genomic_DNA"/>
</dbReference>